<dbReference type="EMBL" id="JARKIK010000001">
    <property type="protein sequence ID" value="KAK8754429.1"/>
    <property type="molecule type" value="Genomic_DNA"/>
</dbReference>
<dbReference type="InterPro" id="IPR036273">
    <property type="entry name" value="CRAL/TRIO_N_dom_sf"/>
</dbReference>
<dbReference type="PROSITE" id="PS50191">
    <property type="entry name" value="CRAL_TRIO"/>
    <property type="match status" value="1"/>
</dbReference>
<dbReference type="AlphaFoldDB" id="A0AAW0YRG4"/>
<dbReference type="Pfam" id="PF00650">
    <property type="entry name" value="CRAL_TRIO"/>
    <property type="match status" value="1"/>
</dbReference>
<dbReference type="SUPFAM" id="SSF46938">
    <property type="entry name" value="CRAL/TRIO N-terminal domain"/>
    <property type="match status" value="1"/>
</dbReference>
<accession>A0AAW0YRG4</accession>
<dbReference type="InterPro" id="IPR001251">
    <property type="entry name" value="CRAL-TRIO_dom"/>
</dbReference>
<feature type="domain" description="CRAL-TRIO" evidence="1">
    <location>
        <begin position="89"/>
        <end position="194"/>
    </location>
</feature>
<evidence type="ECO:0000259" key="1">
    <source>
        <dbReference type="PROSITE" id="PS50191"/>
    </source>
</evidence>
<dbReference type="SUPFAM" id="SSF52087">
    <property type="entry name" value="CRAL/TRIO domain"/>
    <property type="match status" value="1"/>
</dbReference>
<name>A0AAW0YRG4_CHEQU</name>
<dbReference type="PANTHER" id="PTHR46590">
    <property type="entry name" value="PHOSPHATIDYLINOSITOL TRANSFER PROTEIN CSR1-RELATED"/>
    <property type="match status" value="1"/>
</dbReference>
<dbReference type="Proteomes" id="UP001445076">
    <property type="component" value="Unassembled WGS sequence"/>
</dbReference>
<proteinExistence type="predicted"/>
<protein>
    <recommendedName>
        <fullName evidence="1">CRAL-TRIO domain-containing protein</fullName>
    </recommendedName>
</protein>
<dbReference type="CDD" id="cd00170">
    <property type="entry name" value="SEC14"/>
    <property type="match status" value="1"/>
</dbReference>
<organism evidence="2 3">
    <name type="scientific">Cherax quadricarinatus</name>
    <name type="common">Australian red claw crayfish</name>
    <dbReference type="NCBI Taxonomy" id="27406"/>
    <lineage>
        <taxon>Eukaryota</taxon>
        <taxon>Metazoa</taxon>
        <taxon>Ecdysozoa</taxon>
        <taxon>Arthropoda</taxon>
        <taxon>Crustacea</taxon>
        <taxon>Multicrustacea</taxon>
        <taxon>Malacostraca</taxon>
        <taxon>Eumalacostraca</taxon>
        <taxon>Eucarida</taxon>
        <taxon>Decapoda</taxon>
        <taxon>Pleocyemata</taxon>
        <taxon>Astacidea</taxon>
        <taxon>Parastacoidea</taxon>
        <taxon>Parastacidae</taxon>
        <taxon>Cherax</taxon>
    </lineage>
</organism>
<dbReference type="Gene3D" id="3.40.525.10">
    <property type="entry name" value="CRAL-TRIO lipid binding domain"/>
    <property type="match status" value="1"/>
</dbReference>
<keyword evidence="3" id="KW-1185">Reference proteome</keyword>
<dbReference type="InterPro" id="IPR036865">
    <property type="entry name" value="CRAL-TRIO_dom_sf"/>
</dbReference>
<feature type="non-terminal residue" evidence="2">
    <location>
        <position position="194"/>
    </location>
</feature>
<gene>
    <name evidence="2" type="ORF">OTU49_016214</name>
</gene>
<dbReference type="InterPro" id="IPR052432">
    <property type="entry name" value="PITP/CRAL-TRIO"/>
</dbReference>
<sequence length="194" mass="22598">YTTLLLLQAFFETMEEIFTLKEKLSSVSIKYMKIDDRTLKRYLKAFRSVDAAYEGILVTNAWRRDFGVANITRDTPGVKRVMETKVCEILNHRDKNQRPVAYVAVENHNMQRRNVDDMILYIVYMLETASSKCLEDGPDNVCILFDMKNFSMMCMDYTVLKSLYTIMTTHYPERLGVCLVLNAPLIFSACWIII</sequence>
<dbReference type="PANTHER" id="PTHR46590:SF1">
    <property type="entry name" value="PHOSPHATIDYLINOSITOL TRANSFER PROTEIN CSR1"/>
    <property type="match status" value="1"/>
</dbReference>
<evidence type="ECO:0000313" key="2">
    <source>
        <dbReference type="EMBL" id="KAK8754429.1"/>
    </source>
</evidence>
<feature type="non-terminal residue" evidence="2">
    <location>
        <position position="1"/>
    </location>
</feature>
<reference evidence="2 3" key="1">
    <citation type="journal article" date="2024" name="BMC Genomics">
        <title>Genome assembly of redclaw crayfish (Cherax quadricarinatus) provides insights into its immune adaptation and hypoxia tolerance.</title>
        <authorList>
            <person name="Liu Z."/>
            <person name="Zheng J."/>
            <person name="Li H."/>
            <person name="Fang K."/>
            <person name="Wang S."/>
            <person name="He J."/>
            <person name="Zhou D."/>
            <person name="Weng S."/>
            <person name="Chi M."/>
            <person name="Gu Z."/>
            <person name="He J."/>
            <person name="Li F."/>
            <person name="Wang M."/>
        </authorList>
    </citation>
    <scope>NUCLEOTIDE SEQUENCE [LARGE SCALE GENOMIC DNA]</scope>
    <source>
        <strain evidence="2">ZL_2023a</strain>
    </source>
</reference>
<comment type="caution">
    <text evidence="2">The sequence shown here is derived from an EMBL/GenBank/DDBJ whole genome shotgun (WGS) entry which is preliminary data.</text>
</comment>
<evidence type="ECO:0000313" key="3">
    <source>
        <dbReference type="Proteomes" id="UP001445076"/>
    </source>
</evidence>